<sequence length="88" mass="10275">MGTFGGRILLEEDLRSTEEQDIKEMKILVHLYQNKCSIEGSGKKGPSRANDFKKRRLTGRQLGKMNLRLQKYFTNSLGRMKRRFTPQL</sequence>
<dbReference type="EMBL" id="NBSK02000001">
    <property type="protein sequence ID" value="KAJ0227459.1"/>
    <property type="molecule type" value="Genomic_DNA"/>
</dbReference>
<proteinExistence type="predicted"/>
<evidence type="ECO:0000313" key="2">
    <source>
        <dbReference type="Proteomes" id="UP000235145"/>
    </source>
</evidence>
<reference evidence="1 2" key="1">
    <citation type="journal article" date="2017" name="Nat. Commun.">
        <title>Genome assembly with in vitro proximity ligation data and whole-genome triplication in lettuce.</title>
        <authorList>
            <person name="Reyes-Chin-Wo S."/>
            <person name="Wang Z."/>
            <person name="Yang X."/>
            <person name="Kozik A."/>
            <person name="Arikit S."/>
            <person name="Song C."/>
            <person name="Xia L."/>
            <person name="Froenicke L."/>
            <person name="Lavelle D.O."/>
            <person name="Truco M.J."/>
            <person name="Xia R."/>
            <person name="Zhu S."/>
            <person name="Xu C."/>
            <person name="Xu H."/>
            <person name="Xu X."/>
            <person name="Cox K."/>
            <person name="Korf I."/>
            <person name="Meyers B.C."/>
            <person name="Michelmore R.W."/>
        </authorList>
    </citation>
    <scope>NUCLEOTIDE SEQUENCE [LARGE SCALE GENOMIC DNA]</scope>
    <source>
        <strain evidence="2">cv. Salinas</strain>
        <tissue evidence="1">Seedlings</tissue>
    </source>
</reference>
<evidence type="ECO:0000313" key="1">
    <source>
        <dbReference type="EMBL" id="KAJ0227459.1"/>
    </source>
</evidence>
<keyword evidence="2" id="KW-1185">Reference proteome</keyword>
<comment type="caution">
    <text evidence="1">The sequence shown here is derived from an EMBL/GenBank/DDBJ whole genome shotgun (WGS) entry which is preliminary data.</text>
</comment>
<dbReference type="AlphaFoldDB" id="A0A9R1WPL4"/>
<organism evidence="1 2">
    <name type="scientific">Lactuca sativa</name>
    <name type="common">Garden lettuce</name>
    <dbReference type="NCBI Taxonomy" id="4236"/>
    <lineage>
        <taxon>Eukaryota</taxon>
        <taxon>Viridiplantae</taxon>
        <taxon>Streptophyta</taxon>
        <taxon>Embryophyta</taxon>
        <taxon>Tracheophyta</taxon>
        <taxon>Spermatophyta</taxon>
        <taxon>Magnoliopsida</taxon>
        <taxon>eudicotyledons</taxon>
        <taxon>Gunneridae</taxon>
        <taxon>Pentapetalae</taxon>
        <taxon>asterids</taxon>
        <taxon>campanulids</taxon>
        <taxon>Asterales</taxon>
        <taxon>Asteraceae</taxon>
        <taxon>Cichorioideae</taxon>
        <taxon>Cichorieae</taxon>
        <taxon>Lactucinae</taxon>
        <taxon>Lactuca</taxon>
    </lineage>
</organism>
<name>A0A9R1WPL4_LACSA</name>
<gene>
    <name evidence="1" type="ORF">LSAT_V11C100018620</name>
</gene>
<accession>A0A9R1WPL4</accession>
<protein>
    <submittedName>
        <fullName evidence="1">Uncharacterized protein</fullName>
    </submittedName>
</protein>
<dbReference type="Proteomes" id="UP000235145">
    <property type="component" value="Unassembled WGS sequence"/>
</dbReference>